<evidence type="ECO:0000313" key="11">
    <source>
        <dbReference type="EMBL" id="PVD25200.1"/>
    </source>
</evidence>
<keyword evidence="4" id="KW-0645">Protease</keyword>
<comment type="similarity">
    <text evidence="2">Belongs to the peptidase C19 family.</text>
</comment>
<keyword evidence="12" id="KW-1185">Reference proteome</keyword>
<evidence type="ECO:0000259" key="10">
    <source>
        <dbReference type="PROSITE" id="PS51283"/>
    </source>
</evidence>
<dbReference type="Gene3D" id="3.30.2230.10">
    <property type="entry name" value="DUSP-like"/>
    <property type="match status" value="1"/>
</dbReference>
<dbReference type="SUPFAM" id="SSF143791">
    <property type="entry name" value="DUSP-like"/>
    <property type="match status" value="1"/>
</dbReference>
<dbReference type="CDD" id="cd02674">
    <property type="entry name" value="Peptidase_C19R"/>
    <property type="match status" value="1"/>
</dbReference>
<evidence type="ECO:0000256" key="5">
    <source>
        <dbReference type="ARBA" id="ARBA00022786"/>
    </source>
</evidence>
<evidence type="ECO:0000256" key="8">
    <source>
        <dbReference type="SAM" id="MobiDB-lite"/>
    </source>
</evidence>
<dbReference type="InterPro" id="IPR038765">
    <property type="entry name" value="Papain-like_cys_pep_sf"/>
</dbReference>
<dbReference type="PROSITE" id="PS50235">
    <property type="entry name" value="USP_3"/>
    <property type="match status" value="1"/>
</dbReference>
<evidence type="ECO:0000256" key="3">
    <source>
        <dbReference type="ARBA" id="ARBA00012759"/>
    </source>
</evidence>
<evidence type="ECO:0000256" key="6">
    <source>
        <dbReference type="ARBA" id="ARBA00022801"/>
    </source>
</evidence>
<feature type="domain" description="DUSP" evidence="10">
    <location>
        <begin position="21"/>
        <end position="131"/>
    </location>
</feature>
<evidence type="ECO:0000256" key="4">
    <source>
        <dbReference type="ARBA" id="ARBA00022670"/>
    </source>
</evidence>
<feature type="domain" description="USP" evidence="9">
    <location>
        <begin position="209"/>
        <end position="850"/>
    </location>
</feature>
<dbReference type="InterPro" id="IPR050185">
    <property type="entry name" value="Ub_carboxyl-term_hydrolase"/>
</dbReference>
<dbReference type="SUPFAM" id="SSF54001">
    <property type="entry name" value="Cysteine proteinases"/>
    <property type="match status" value="1"/>
</dbReference>
<dbReference type="Gene3D" id="3.10.20.90">
    <property type="entry name" value="Phosphatidylinositol 3-kinase Catalytic Subunit, Chain A, domain 1"/>
    <property type="match status" value="1"/>
</dbReference>
<evidence type="ECO:0000313" key="12">
    <source>
        <dbReference type="Proteomes" id="UP000245119"/>
    </source>
</evidence>
<dbReference type="Proteomes" id="UP000245119">
    <property type="component" value="Linkage Group LG9"/>
</dbReference>
<dbReference type="InterPro" id="IPR035927">
    <property type="entry name" value="DUSP-like_sf"/>
</dbReference>
<dbReference type="PROSITE" id="PS51283">
    <property type="entry name" value="DUSP"/>
    <property type="match status" value="1"/>
</dbReference>
<evidence type="ECO:0000259" key="9">
    <source>
        <dbReference type="PROSITE" id="PS50235"/>
    </source>
</evidence>
<organism evidence="11 12">
    <name type="scientific">Pomacea canaliculata</name>
    <name type="common">Golden apple snail</name>
    <dbReference type="NCBI Taxonomy" id="400727"/>
    <lineage>
        <taxon>Eukaryota</taxon>
        <taxon>Metazoa</taxon>
        <taxon>Spiralia</taxon>
        <taxon>Lophotrochozoa</taxon>
        <taxon>Mollusca</taxon>
        <taxon>Gastropoda</taxon>
        <taxon>Caenogastropoda</taxon>
        <taxon>Architaenioglossa</taxon>
        <taxon>Ampullarioidea</taxon>
        <taxon>Ampullariidae</taxon>
        <taxon>Pomacea</taxon>
    </lineage>
</organism>
<dbReference type="EMBL" id="PZQS01000009">
    <property type="protein sequence ID" value="PVD25200.1"/>
    <property type="molecule type" value="Genomic_DNA"/>
</dbReference>
<dbReference type="InterPro" id="IPR018200">
    <property type="entry name" value="USP_CS"/>
</dbReference>
<evidence type="ECO:0000256" key="7">
    <source>
        <dbReference type="ARBA" id="ARBA00022807"/>
    </source>
</evidence>
<name>A0A2T7NVK1_POMCA</name>
<feature type="compositionally biased region" description="Polar residues" evidence="8">
    <location>
        <begin position="595"/>
        <end position="604"/>
    </location>
</feature>
<dbReference type="PANTHER" id="PTHR21646:SF24">
    <property type="entry name" value="UBIQUITIN CARBOXYL-TERMINAL HYDROLASE"/>
    <property type="match status" value="1"/>
</dbReference>
<dbReference type="OrthoDB" id="265776at2759"/>
<dbReference type="AlphaFoldDB" id="A0A2T7NVK1"/>
<comment type="catalytic activity">
    <reaction evidence="1">
        <text>Thiol-dependent hydrolysis of ester, thioester, amide, peptide and isopeptide bonds formed by the C-terminal Gly of ubiquitin (a 76-residue protein attached to proteins as an intracellular targeting signal).</text>
        <dbReference type="EC" id="3.4.19.12"/>
    </reaction>
</comment>
<dbReference type="GO" id="GO:0016579">
    <property type="term" value="P:protein deubiquitination"/>
    <property type="evidence" value="ECO:0007669"/>
    <property type="project" value="InterPro"/>
</dbReference>
<keyword evidence="5" id="KW-0833">Ubl conjugation pathway</keyword>
<dbReference type="Gene3D" id="3.90.70.10">
    <property type="entry name" value="Cysteine proteinases"/>
    <property type="match status" value="2"/>
</dbReference>
<dbReference type="CDD" id="cd02257">
    <property type="entry name" value="Peptidase_C19"/>
    <property type="match status" value="1"/>
</dbReference>
<dbReference type="InterPro" id="IPR028889">
    <property type="entry name" value="USP"/>
</dbReference>
<keyword evidence="6" id="KW-0378">Hydrolase</keyword>
<dbReference type="SMART" id="SM00695">
    <property type="entry name" value="DUSP"/>
    <property type="match status" value="1"/>
</dbReference>
<reference evidence="11 12" key="1">
    <citation type="submission" date="2018-04" db="EMBL/GenBank/DDBJ databases">
        <title>The genome of golden apple snail Pomacea canaliculata provides insight into stress tolerance and invasive adaptation.</title>
        <authorList>
            <person name="Liu C."/>
            <person name="Liu B."/>
            <person name="Ren Y."/>
            <person name="Zhang Y."/>
            <person name="Wang H."/>
            <person name="Li S."/>
            <person name="Jiang F."/>
            <person name="Yin L."/>
            <person name="Zhang G."/>
            <person name="Qian W."/>
            <person name="Fan W."/>
        </authorList>
    </citation>
    <scope>NUCLEOTIDE SEQUENCE [LARGE SCALE GENOMIC DNA]</scope>
    <source>
        <strain evidence="11">SZHN2017</strain>
        <tissue evidence="11">Muscle</tissue>
    </source>
</reference>
<evidence type="ECO:0000256" key="2">
    <source>
        <dbReference type="ARBA" id="ARBA00009085"/>
    </source>
</evidence>
<gene>
    <name evidence="11" type="ORF">C0Q70_15698</name>
</gene>
<dbReference type="STRING" id="400727.A0A2T7NVK1"/>
<dbReference type="PROSITE" id="PS00973">
    <property type="entry name" value="USP_2"/>
    <property type="match status" value="1"/>
</dbReference>
<proteinExistence type="inferred from homology"/>
<feature type="compositionally biased region" description="Acidic residues" evidence="8">
    <location>
        <begin position="545"/>
        <end position="554"/>
    </location>
</feature>
<dbReference type="EC" id="3.4.19.12" evidence="3"/>
<accession>A0A2T7NVK1</accession>
<dbReference type="PANTHER" id="PTHR21646">
    <property type="entry name" value="UBIQUITIN CARBOXYL-TERMINAL HYDROLASE"/>
    <property type="match status" value="1"/>
</dbReference>
<dbReference type="InterPro" id="IPR006615">
    <property type="entry name" value="Pept_C19_DUSP"/>
</dbReference>
<evidence type="ECO:0000256" key="1">
    <source>
        <dbReference type="ARBA" id="ARBA00000707"/>
    </source>
</evidence>
<dbReference type="Pfam" id="PF06337">
    <property type="entry name" value="DUSP"/>
    <property type="match status" value="1"/>
</dbReference>
<feature type="compositionally biased region" description="Low complexity" evidence="8">
    <location>
        <begin position="869"/>
        <end position="885"/>
    </location>
</feature>
<dbReference type="FunFam" id="3.30.2230.10:FF:000003">
    <property type="entry name" value="ubiquitin carboxyl-terminal hydrolase 15 isoform X1"/>
    <property type="match status" value="1"/>
</dbReference>
<protein>
    <recommendedName>
        <fullName evidence="3">ubiquitinyl hydrolase 1</fullName>
        <ecNumber evidence="3">3.4.19.12</ecNumber>
    </recommendedName>
</protein>
<feature type="region of interest" description="Disordered" evidence="8">
    <location>
        <begin position="545"/>
        <end position="629"/>
    </location>
</feature>
<dbReference type="InterPro" id="IPR001394">
    <property type="entry name" value="Peptidase_C19_UCH"/>
</dbReference>
<sequence>MEQYILDFRKCSSKMAEGGPPDLETQKTEIGNLLKTQLKKGDTWYLLDIRWFKQWKKYVGYDSWDTLSAGDEAVNPGPIDNSVLFKGSSNQLKEHLVDELDFVLVPAEAWNKLVSWYGLAPNQEPIGRSVIEQGMFVKHCRVEVYLMDLKLSENSDINTQVTKQFSRAATIEDVEKEMRKLFNIDESKEVRLWNRYMSNTYEHLSKKDNTLQDAGLYQGQCMSNVPALTEYMLSNRWEEELNKENPLGMRGEIAVSFAELIREMWSGTRAYTMPRNFKIAVGRFAPQFSGYQQQDSQELMAFLLDGLHEDLNRIRKKPYIELKDASGRDDAVVAREAWENYKKRNDSIIVDIFHGLLKSTVQCPDCQKISVTFDPFCYLSLPMPIKKERQMEVFYQALSPSAKPVQFKLTVPKAGCVLDLCKALSAYVEIPPERMVVTDVYNHRFHKIFANDEGLSHILDRDDIFILFESIMLVTWYGVTVCRRRSHSNYTTSNQLFGQPMLVAVPHNCTYEKLYSLLLERMSRFVRLPLPGDLWWKEENKEEEEENIVEDSVQEDQWQSQPSHSADDDNGNSSGDVKMETDRAGGDNENKDGEASTSTSSRKQCSGVRMNWETDDRESESKAEQESPPIFTLTAVNSYGSADSGVRLENNGKPLKLTNRSYIAVDWTPLSKEKFYDEKLAEDMEQHDSMRFRTSQKRPVLQLDDCLRLFTEAEKLSEQDPWYCPQCRKHQQATKKFDLWSFPQYLIIHLKRFSYNRYWRDKIDALVEFPTQGLDLRKYIINPEARDVNNVYDLIAVTNHYGGLGGGHYTAFAQNKDDKEWYYFDDSSVSSSSEESVVTKAAYVLVYQRRGPDGVPRHVPNKSRPPPSATTTSITAASTTDGDTTVNGYNSDDEMDTN</sequence>
<feature type="compositionally biased region" description="Basic and acidic residues" evidence="8">
    <location>
        <begin position="577"/>
        <end position="594"/>
    </location>
</feature>
<dbReference type="Pfam" id="PF00443">
    <property type="entry name" value="UCH"/>
    <property type="match status" value="1"/>
</dbReference>
<dbReference type="GO" id="GO:0006508">
    <property type="term" value="P:proteolysis"/>
    <property type="evidence" value="ECO:0007669"/>
    <property type="project" value="UniProtKB-KW"/>
</dbReference>
<feature type="compositionally biased region" description="Polar residues" evidence="8">
    <location>
        <begin position="555"/>
        <end position="564"/>
    </location>
</feature>
<keyword evidence="7" id="KW-0788">Thiol protease</keyword>
<feature type="region of interest" description="Disordered" evidence="8">
    <location>
        <begin position="852"/>
        <end position="898"/>
    </location>
</feature>
<comment type="caution">
    <text evidence="11">The sequence shown here is derived from an EMBL/GenBank/DDBJ whole genome shotgun (WGS) entry which is preliminary data.</text>
</comment>
<dbReference type="GO" id="GO:0004843">
    <property type="term" value="F:cysteine-type deubiquitinase activity"/>
    <property type="evidence" value="ECO:0007669"/>
    <property type="project" value="UniProtKB-EC"/>
</dbReference>